<name>A0A163WQI3_9BACL</name>
<dbReference type="AlphaFoldDB" id="A0A163WQI3"/>
<sequence>MPENDKRHGERLVNPYIGRPIGAFLPDGEFVCGIVECVHNGNLVLRPLGIPEAAVQNIKNRIATNPRFRKSHLKCKRNMKQMTIKEKARIKAFGGFGYPFGWGYGNWGWGAGLDLNSV</sequence>
<dbReference type="EMBL" id="LQRA01000066">
    <property type="protein sequence ID" value="KZE76691.1"/>
    <property type="molecule type" value="Genomic_DNA"/>
</dbReference>
<organism evidence="1 2">
    <name type="scientific">Paenibacillus elgii</name>
    <dbReference type="NCBI Taxonomy" id="189691"/>
    <lineage>
        <taxon>Bacteria</taxon>
        <taxon>Bacillati</taxon>
        <taxon>Bacillota</taxon>
        <taxon>Bacilli</taxon>
        <taxon>Bacillales</taxon>
        <taxon>Paenibacillaceae</taxon>
        <taxon>Paenibacillus</taxon>
    </lineage>
</organism>
<comment type="caution">
    <text evidence="1">The sequence shown here is derived from an EMBL/GenBank/DDBJ whole genome shotgun (WGS) entry which is preliminary data.</text>
</comment>
<gene>
    <name evidence="1" type="ORF">AV654_03045</name>
</gene>
<dbReference type="Proteomes" id="UP000076563">
    <property type="component" value="Unassembled WGS sequence"/>
</dbReference>
<dbReference type="RefSeq" id="WP_063184152.1">
    <property type="nucleotide sequence ID" value="NZ_LQRA01000066.1"/>
</dbReference>
<protein>
    <submittedName>
        <fullName evidence="1">Uncharacterized protein</fullName>
    </submittedName>
</protein>
<evidence type="ECO:0000313" key="2">
    <source>
        <dbReference type="Proteomes" id="UP000076563"/>
    </source>
</evidence>
<evidence type="ECO:0000313" key="1">
    <source>
        <dbReference type="EMBL" id="KZE76691.1"/>
    </source>
</evidence>
<accession>A0A163WQI3</accession>
<proteinExistence type="predicted"/>
<dbReference type="OrthoDB" id="2639081at2"/>
<keyword evidence="2" id="KW-1185">Reference proteome</keyword>
<reference evidence="2" key="1">
    <citation type="submission" date="2016-01" db="EMBL/GenBank/DDBJ databases">
        <title>Draft genome of Chromobacterium sp. F49.</title>
        <authorList>
            <person name="Hong K.W."/>
        </authorList>
    </citation>
    <scope>NUCLEOTIDE SEQUENCE [LARGE SCALE GENOMIC DNA]</scope>
    <source>
        <strain evidence="2">M63</strain>
    </source>
</reference>